<dbReference type="Gene3D" id="3.10.105.10">
    <property type="entry name" value="Dipeptide-binding Protein, Domain 3"/>
    <property type="match status" value="1"/>
</dbReference>
<evidence type="ECO:0000256" key="1">
    <source>
        <dbReference type="ARBA" id="ARBA00022729"/>
    </source>
</evidence>
<sequence length="512" mass="55596">MLAALVPVTALVMAACTPGGSGSGSQPDNPSAPKNLTIALPTISPPFNGATQSNTALRMTSNIFDPLIFRDPKTNKLSPSLATAWEQISPTEWDLTIRQGVLFQDGTPMTAEDVAFTIGAQRLWGKDALEPTTLLDSFKSVTVVNGSTVRITTSYPDPVLLYRLTTQASFVVPKNYLLTKGETYFGTHPLGTGPYKVTAVAPGDHVTMAANDKYWGGKPPYQNLTFRAVSEVSSRVAGLLAGQYDIVTTIPPDQTDTITGGGASVDPVQVDNVVSLAFMTEQKGAPTSDPRVRQAMRAAVDWRSLTTSLWKDLTKPPAGLNVPAYGSFHNASQTPPAYDPSQAKALLQQAGYHGQQIELQYIRNYYTNFDAAVQVMQQQWSQVGLNVRLSPVADYTLLDYKKLNLYATSNNIAFPDPISPMWTDWVSPTSSYVTNGRFRPSSEMTKAGTTLSRNLDPAARKAAFNELLSEWDEAVPAISLWQPVEIYGVKSGLTFTADPRYWMRLAPIPAAS</sequence>
<dbReference type="Gene3D" id="3.90.76.10">
    <property type="entry name" value="Dipeptide-binding Protein, Domain 1"/>
    <property type="match status" value="1"/>
</dbReference>
<keyword evidence="1" id="KW-0732">Signal</keyword>
<name>A0ABW7AU49_9ACTN</name>
<dbReference type="PIRSF" id="PIRSF002741">
    <property type="entry name" value="MppA"/>
    <property type="match status" value="1"/>
</dbReference>
<reference evidence="3 4" key="1">
    <citation type="submission" date="2024-10" db="EMBL/GenBank/DDBJ databases">
        <authorList>
            <person name="Topkara A.R."/>
            <person name="Saygin H."/>
        </authorList>
    </citation>
    <scope>NUCLEOTIDE SEQUENCE [LARGE SCALE GENOMIC DNA]</scope>
    <source>
        <strain evidence="3 4">M3C6</strain>
    </source>
</reference>
<dbReference type="InterPro" id="IPR000914">
    <property type="entry name" value="SBP_5_dom"/>
</dbReference>
<organism evidence="3 4">
    <name type="scientific">Nonomuraea marmarensis</name>
    <dbReference type="NCBI Taxonomy" id="3351344"/>
    <lineage>
        <taxon>Bacteria</taxon>
        <taxon>Bacillati</taxon>
        <taxon>Actinomycetota</taxon>
        <taxon>Actinomycetes</taxon>
        <taxon>Streptosporangiales</taxon>
        <taxon>Streptosporangiaceae</taxon>
        <taxon>Nonomuraea</taxon>
    </lineage>
</organism>
<accession>A0ABW7AU49</accession>
<evidence type="ECO:0000313" key="3">
    <source>
        <dbReference type="EMBL" id="MFG1710959.1"/>
    </source>
</evidence>
<dbReference type="EMBL" id="JBICRM010000062">
    <property type="protein sequence ID" value="MFG1710959.1"/>
    <property type="molecule type" value="Genomic_DNA"/>
</dbReference>
<dbReference type="Gene3D" id="3.40.190.10">
    <property type="entry name" value="Periplasmic binding protein-like II"/>
    <property type="match status" value="1"/>
</dbReference>
<keyword evidence="4" id="KW-1185">Reference proteome</keyword>
<evidence type="ECO:0000313" key="4">
    <source>
        <dbReference type="Proteomes" id="UP001603978"/>
    </source>
</evidence>
<evidence type="ECO:0000259" key="2">
    <source>
        <dbReference type="Pfam" id="PF00496"/>
    </source>
</evidence>
<protein>
    <submittedName>
        <fullName evidence="3">ABC transporter substrate-binding protein</fullName>
    </submittedName>
</protein>
<gene>
    <name evidence="3" type="ORF">ACFLIM_48150</name>
</gene>
<dbReference type="PANTHER" id="PTHR30290:SF38">
    <property type="entry name" value="D,D-DIPEPTIDE-BINDING PERIPLASMIC PROTEIN DDPA-RELATED"/>
    <property type="match status" value="1"/>
</dbReference>
<dbReference type="PANTHER" id="PTHR30290">
    <property type="entry name" value="PERIPLASMIC BINDING COMPONENT OF ABC TRANSPORTER"/>
    <property type="match status" value="1"/>
</dbReference>
<dbReference type="InterPro" id="IPR039424">
    <property type="entry name" value="SBP_5"/>
</dbReference>
<feature type="domain" description="Solute-binding protein family 5" evidence="2">
    <location>
        <begin position="76"/>
        <end position="426"/>
    </location>
</feature>
<proteinExistence type="predicted"/>
<dbReference type="Proteomes" id="UP001603978">
    <property type="component" value="Unassembled WGS sequence"/>
</dbReference>
<dbReference type="SUPFAM" id="SSF53850">
    <property type="entry name" value="Periplasmic binding protein-like II"/>
    <property type="match status" value="1"/>
</dbReference>
<dbReference type="RefSeq" id="WP_393177273.1">
    <property type="nucleotide sequence ID" value="NZ_JBICRM010000062.1"/>
</dbReference>
<comment type="caution">
    <text evidence="3">The sequence shown here is derived from an EMBL/GenBank/DDBJ whole genome shotgun (WGS) entry which is preliminary data.</text>
</comment>
<dbReference type="InterPro" id="IPR030678">
    <property type="entry name" value="Peptide/Ni-bd"/>
</dbReference>
<dbReference type="Pfam" id="PF00496">
    <property type="entry name" value="SBP_bac_5"/>
    <property type="match status" value="1"/>
</dbReference>